<dbReference type="GO" id="GO:0004519">
    <property type="term" value="F:endonuclease activity"/>
    <property type="evidence" value="ECO:0007669"/>
    <property type="project" value="UniProtKB-KW"/>
</dbReference>
<dbReference type="InterPro" id="IPR025938">
    <property type="entry name" value="RRXRR_dom"/>
</dbReference>
<dbReference type="Pfam" id="PF14239">
    <property type="entry name" value="RRXRR"/>
    <property type="match status" value="1"/>
</dbReference>
<keyword evidence="2" id="KW-0540">Nuclease</keyword>
<dbReference type="RefSeq" id="WP_176978228.1">
    <property type="nucleotide sequence ID" value="NZ_JABZEO010000025.1"/>
</dbReference>
<protein>
    <submittedName>
        <fullName evidence="2">HNH endonuclease</fullName>
    </submittedName>
</protein>
<evidence type="ECO:0000313" key="3">
    <source>
        <dbReference type="Proteomes" id="UP000592294"/>
    </source>
</evidence>
<dbReference type="EMBL" id="JABZEO010000025">
    <property type="protein sequence ID" value="NVZ11536.1"/>
    <property type="molecule type" value="Genomic_DNA"/>
</dbReference>
<name>A0A850RH74_9GAMM</name>
<dbReference type="GO" id="GO:0003676">
    <property type="term" value="F:nucleic acid binding"/>
    <property type="evidence" value="ECO:0007669"/>
    <property type="project" value="InterPro"/>
</dbReference>
<reference evidence="2 3" key="1">
    <citation type="submission" date="2020-06" db="EMBL/GenBank/DDBJ databases">
        <title>Whole-genome sequence of Allochromatium humboldtianum DSM 21881, type strain.</title>
        <authorList>
            <person name="Kyndt J.A."/>
            <person name="Meyer T.E."/>
        </authorList>
    </citation>
    <scope>NUCLEOTIDE SEQUENCE [LARGE SCALE GENOMIC DNA]</scope>
    <source>
        <strain evidence="2 3">DSM 21881</strain>
    </source>
</reference>
<keyword evidence="2" id="KW-0378">Hydrolase</keyword>
<dbReference type="SMART" id="SM00507">
    <property type="entry name" value="HNHc"/>
    <property type="match status" value="1"/>
</dbReference>
<comment type="caution">
    <text evidence="2">The sequence shown here is derived from an EMBL/GenBank/DDBJ whole genome shotgun (WGS) entry which is preliminary data.</text>
</comment>
<proteinExistence type="predicted"/>
<sequence length="429" mass="47971">MNRVFVLTNNRQPLMPCHPARARTLLRTRKAAVYRMQPFTIILLERAEGDTQPVEVKLDPGSKTTGIALVADFPRGRTVIWAANLHHRGQAIRSALTDRRAFRRGRRARKTRYRAPRFLNRTRPAGWLPPSLRARVENVRHLTAKLQARAPMASAAVETVRFDTQALQNPEISGVEYQQGELAGYEVREYLLEKWNRTCAYCGARDVPLEVEHIVPRSRGGSDRVSNLTLACRPCNERKGSQPIEEFLKGKPEVLRRIQAQARTPLKDAAAVNATRYAIGEAVKSVGLPTTFWSGGRTKRNRVSQGYAKDHWIDAACVGESGAAVRIPEGMVALEIKAMGRGRRRVHGNDRYGFPKGAPRSAKRVHGFQTGDLAKLTCTTGKSAGVHVGRIASIRARGWFVLAKHDRPAREFRLLQRADGYDYMTATNS</sequence>
<dbReference type="PANTHER" id="PTHR33877:SF2">
    <property type="entry name" value="OS07G0170200 PROTEIN"/>
    <property type="match status" value="1"/>
</dbReference>
<dbReference type="InterPro" id="IPR002711">
    <property type="entry name" value="HNH"/>
</dbReference>
<keyword evidence="2" id="KW-0255">Endonuclease</keyword>
<feature type="domain" description="HNH nuclease" evidence="1">
    <location>
        <begin position="186"/>
        <end position="237"/>
    </location>
</feature>
<dbReference type="PANTHER" id="PTHR33877">
    <property type="entry name" value="SLL1193 PROTEIN"/>
    <property type="match status" value="1"/>
</dbReference>
<evidence type="ECO:0000313" key="2">
    <source>
        <dbReference type="EMBL" id="NVZ11536.1"/>
    </source>
</evidence>
<dbReference type="Proteomes" id="UP000592294">
    <property type="component" value="Unassembled WGS sequence"/>
</dbReference>
<gene>
    <name evidence="2" type="ORF">HW932_19995</name>
</gene>
<dbReference type="CDD" id="cd00085">
    <property type="entry name" value="HNHc"/>
    <property type="match status" value="1"/>
</dbReference>
<dbReference type="InterPro" id="IPR003615">
    <property type="entry name" value="HNH_nuc"/>
</dbReference>
<dbReference type="NCBIfam" id="NF040563">
    <property type="entry name" value="guided_IscB"/>
    <property type="match status" value="1"/>
</dbReference>
<keyword evidence="3" id="KW-1185">Reference proteome</keyword>
<dbReference type="InterPro" id="IPR052892">
    <property type="entry name" value="NA-targeting_endonuclease"/>
</dbReference>
<dbReference type="Gene3D" id="1.10.30.50">
    <property type="match status" value="1"/>
</dbReference>
<dbReference type="AlphaFoldDB" id="A0A850RH74"/>
<organism evidence="2 3">
    <name type="scientific">Allochromatium humboldtianum</name>
    <dbReference type="NCBI Taxonomy" id="504901"/>
    <lineage>
        <taxon>Bacteria</taxon>
        <taxon>Pseudomonadati</taxon>
        <taxon>Pseudomonadota</taxon>
        <taxon>Gammaproteobacteria</taxon>
        <taxon>Chromatiales</taxon>
        <taxon>Chromatiaceae</taxon>
        <taxon>Allochromatium</taxon>
    </lineage>
</organism>
<dbReference type="GO" id="GO:0008270">
    <property type="term" value="F:zinc ion binding"/>
    <property type="evidence" value="ECO:0007669"/>
    <property type="project" value="InterPro"/>
</dbReference>
<dbReference type="InterPro" id="IPR047693">
    <property type="entry name" value="RNA-guided_IscB-like"/>
</dbReference>
<evidence type="ECO:0000259" key="1">
    <source>
        <dbReference type="SMART" id="SM00507"/>
    </source>
</evidence>
<dbReference type="Pfam" id="PF01844">
    <property type="entry name" value="HNH"/>
    <property type="match status" value="1"/>
</dbReference>
<accession>A0A850RH74</accession>